<dbReference type="Proteomes" id="UP000799330">
    <property type="component" value="Unassembled WGS sequence"/>
</dbReference>
<dbReference type="AlphaFoldDB" id="A0A966G366"/>
<name>A0A966G366_MICAE</name>
<evidence type="ECO:0000313" key="2">
    <source>
        <dbReference type="Proteomes" id="UP000799330"/>
    </source>
</evidence>
<sequence length="103" mass="12387">MIKYTEKYSTFPVSWPDEGLSLKREEVQYLLFLKKKTGGLKGYGKNRLWNGVHLKYEPEIVTDWETNQRVSDRMSYWLEVNENLFQLINEAQKEYNEMLQDDT</sequence>
<gene>
    <name evidence="1" type="ORF">GPJ16_22055</name>
</gene>
<proteinExistence type="predicted"/>
<organism evidence="1 2">
    <name type="scientific">Microcystis aeruginosa G11-04</name>
    <dbReference type="NCBI Taxonomy" id="2685956"/>
    <lineage>
        <taxon>Bacteria</taxon>
        <taxon>Bacillati</taxon>
        <taxon>Cyanobacteriota</taxon>
        <taxon>Cyanophyceae</taxon>
        <taxon>Oscillatoriophycideae</taxon>
        <taxon>Chroococcales</taxon>
        <taxon>Microcystaceae</taxon>
        <taxon>Microcystis</taxon>
    </lineage>
</organism>
<evidence type="ECO:0000313" key="1">
    <source>
        <dbReference type="EMBL" id="NCS59366.1"/>
    </source>
</evidence>
<accession>A0A966G366</accession>
<reference evidence="1" key="1">
    <citation type="journal article" date="2019" name="Mol. Ecol.">
        <title>Genome evolution and host-microbiome shifts correspond with intraspecific niche divergence within harmful algal bloom-forming Microcystis aeruginosa.</title>
        <authorList>
            <person name="Jackrel S.L."/>
            <person name="White J.D."/>
            <person name="Evans J.T."/>
            <person name="Buffin K."/>
            <person name="Hayden K."/>
            <person name="Sarnelle O."/>
            <person name="Denef V.J."/>
        </authorList>
    </citation>
    <scope>NUCLEOTIDE SEQUENCE</scope>
    <source>
        <strain evidence="1">G11-04</strain>
    </source>
</reference>
<comment type="caution">
    <text evidence="1">The sequence shown here is derived from an EMBL/GenBank/DDBJ whole genome shotgun (WGS) entry which is preliminary data.</text>
</comment>
<protein>
    <submittedName>
        <fullName evidence="1">Uncharacterized protein</fullName>
    </submittedName>
</protein>
<dbReference type="EMBL" id="JAADAI010000432">
    <property type="protein sequence ID" value="NCS59366.1"/>
    <property type="molecule type" value="Genomic_DNA"/>
</dbReference>